<feature type="non-terminal residue" evidence="1">
    <location>
        <position position="199"/>
    </location>
</feature>
<keyword evidence="2" id="KW-1185">Reference proteome</keyword>
<evidence type="ECO:0000313" key="1">
    <source>
        <dbReference type="EMBL" id="KAK3044895.1"/>
    </source>
</evidence>
<accession>A0ACC3CUM5</accession>
<comment type="caution">
    <text evidence="1">The sequence shown here is derived from an EMBL/GenBank/DDBJ whole genome shotgun (WGS) entry which is preliminary data.</text>
</comment>
<organism evidence="1 2">
    <name type="scientific">Coniosporium uncinatum</name>
    <dbReference type="NCBI Taxonomy" id="93489"/>
    <lineage>
        <taxon>Eukaryota</taxon>
        <taxon>Fungi</taxon>
        <taxon>Dikarya</taxon>
        <taxon>Ascomycota</taxon>
        <taxon>Pezizomycotina</taxon>
        <taxon>Dothideomycetes</taxon>
        <taxon>Dothideomycetes incertae sedis</taxon>
        <taxon>Coniosporium</taxon>
    </lineage>
</organism>
<name>A0ACC3CUM5_9PEZI</name>
<feature type="non-terminal residue" evidence="1">
    <location>
        <position position="1"/>
    </location>
</feature>
<gene>
    <name evidence="1" type="ORF">LTS18_015114</name>
</gene>
<dbReference type="Proteomes" id="UP001186974">
    <property type="component" value="Unassembled WGS sequence"/>
</dbReference>
<dbReference type="EMBL" id="JAWDJW010011305">
    <property type="protein sequence ID" value="KAK3044895.1"/>
    <property type="molecule type" value="Genomic_DNA"/>
</dbReference>
<sequence>SCAHNVLAIAGGTGISYTLPVVIEASRRQIGAVEMIWMVRRTRDVLWILPELLELKARMVNGSAGNLKIRIFVTRDAKPTDVSGSSSPVEEKELGKKDGGLTLTQVAVASSGSSSEDEVLEAIRLQRGFEIEWLRDHHPEVRGGGQQMLDAFLERAASFGGRNMVVASGPAGLGNDLKAVVAKRNDGSRVMKGDESADV</sequence>
<reference evidence="1" key="1">
    <citation type="submission" date="2024-09" db="EMBL/GenBank/DDBJ databases">
        <title>Black Yeasts Isolated from many extreme environments.</title>
        <authorList>
            <person name="Coleine C."/>
            <person name="Stajich J.E."/>
            <person name="Selbmann L."/>
        </authorList>
    </citation>
    <scope>NUCLEOTIDE SEQUENCE</scope>
    <source>
        <strain evidence="1">CCFEE 5737</strain>
    </source>
</reference>
<protein>
    <submittedName>
        <fullName evidence="1">Uncharacterized protein</fullName>
    </submittedName>
</protein>
<proteinExistence type="predicted"/>
<evidence type="ECO:0000313" key="2">
    <source>
        <dbReference type="Proteomes" id="UP001186974"/>
    </source>
</evidence>